<dbReference type="InterPro" id="IPR051085">
    <property type="entry name" value="MB_O-acyltransferase"/>
</dbReference>
<dbReference type="OrthoDB" id="420606at2759"/>
<evidence type="ECO:0000256" key="2">
    <source>
        <dbReference type="ARBA" id="ARBA00022692"/>
    </source>
</evidence>
<feature type="transmembrane region" description="Helical" evidence="7">
    <location>
        <begin position="376"/>
        <end position="395"/>
    </location>
</feature>
<feature type="transmembrane region" description="Helical" evidence="7">
    <location>
        <begin position="554"/>
        <end position="572"/>
    </location>
</feature>
<sequence>MLIRRYFGGVHHAHYNMAANIQIEPEPQASALRNDKDSKHPASLSDNGIHWDANFPLQRRPLHRSSSGKPLKGRGSLKETGSTKPHVSLHQHAALPSQELLVYAGVIAFLFVYIHQHINQLSKEKAFNLKYLSDGWSLFGQRKKDVSHDQWTAFVVTMTRPSVVLSYIAYITLGQLVLLAPQFRKVFMLLFSTLWIYLGLGIKVLGVLLLHSFIVYIVSQSRRQMLVWATVLLAISSVLVDPIITIQERYLGNTQDGTVCILISSLRLLCFGLEFCRKSKAEKPSTGYNLFDLLLFNFYLPVFPYGPLVSYDTFLAQINVEVKPLSGKELKMICIEIIRCVIWAALTEGITHFLYFGAMTNHYKTLTTLDAKDLSFLALYHLFFFQLSTFVPYSFSRIIALFDRIDVPQPPICILSIHFFRDMWRYFDRGLNAMLTKYIYIPLGGSQHGPLRQSLAALVCFLFVAFWHGGGQIYFTWALLNWIGVQVEVAALAFSRYFGPLQKLQKSMSPAMLRRFYAACAVPNYLFLAVSNLVFVIGPSKTRYFVYSMIFKDWPWNILGITVAFYCCMQVVNEVERRVGKKLLLSKKYL</sequence>
<name>A0A914BBE6_PATMI</name>
<dbReference type="GeneID" id="119741139"/>
<feature type="region of interest" description="Disordered" evidence="6">
    <location>
        <begin position="60"/>
        <end position="89"/>
    </location>
</feature>
<dbReference type="GO" id="GO:0016020">
    <property type="term" value="C:membrane"/>
    <property type="evidence" value="ECO:0007669"/>
    <property type="project" value="UniProtKB-SubCell"/>
</dbReference>
<dbReference type="PANTHER" id="PTHR13285">
    <property type="entry name" value="ACYLTRANSFERASE"/>
    <property type="match status" value="1"/>
</dbReference>
<evidence type="ECO:0000256" key="3">
    <source>
        <dbReference type="ARBA" id="ARBA00022989"/>
    </source>
</evidence>
<feature type="transmembrane region" description="Helical" evidence="7">
    <location>
        <begin position="516"/>
        <end position="538"/>
    </location>
</feature>
<comment type="similarity">
    <text evidence="5">Belongs to the membrane-bound acyltransferase family. HHAT subfamily.</text>
</comment>
<feature type="transmembrane region" description="Helical" evidence="7">
    <location>
        <begin position="225"/>
        <end position="244"/>
    </location>
</feature>
<feature type="transmembrane region" description="Helical" evidence="7">
    <location>
        <begin position="195"/>
        <end position="219"/>
    </location>
</feature>
<dbReference type="OMA" id="WIWRDEE"/>
<organism evidence="8 9">
    <name type="scientific">Patiria miniata</name>
    <name type="common">Bat star</name>
    <name type="synonym">Asterina miniata</name>
    <dbReference type="NCBI Taxonomy" id="46514"/>
    <lineage>
        <taxon>Eukaryota</taxon>
        <taxon>Metazoa</taxon>
        <taxon>Echinodermata</taxon>
        <taxon>Eleutherozoa</taxon>
        <taxon>Asterozoa</taxon>
        <taxon>Asteroidea</taxon>
        <taxon>Valvatacea</taxon>
        <taxon>Valvatida</taxon>
        <taxon>Asterinidae</taxon>
        <taxon>Patiria</taxon>
    </lineage>
</organism>
<keyword evidence="3 7" id="KW-1133">Transmembrane helix</keyword>
<evidence type="ECO:0000256" key="6">
    <source>
        <dbReference type="SAM" id="MobiDB-lite"/>
    </source>
</evidence>
<keyword evidence="2 7" id="KW-0812">Transmembrane</keyword>
<protein>
    <recommendedName>
        <fullName evidence="10">Protein-cysteine N-palmitoyltransferase HHAT</fullName>
    </recommendedName>
</protein>
<evidence type="ECO:0000313" key="8">
    <source>
        <dbReference type="EnsemblMetazoa" id="XP_038072757.1"/>
    </source>
</evidence>
<dbReference type="AlphaFoldDB" id="A0A914BBE6"/>
<evidence type="ECO:0000256" key="7">
    <source>
        <dbReference type="SAM" id="Phobius"/>
    </source>
</evidence>
<keyword evidence="9" id="KW-1185">Reference proteome</keyword>
<dbReference type="PANTHER" id="PTHR13285:SF18">
    <property type="entry name" value="PROTEIN-CYSTEINE N-PALMITOYLTRANSFERASE RASP"/>
    <property type="match status" value="1"/>
</dbReference>
<feature type="transmembrane region" description="Helical" evidence="7">
    <location>
        <begin position="333"/>
        <end position="356"/>
    </location>
</feature>
<dbReference type="InterPro" id="IPR004299">
    <property type="entry name" value="MBOAT_fam"/>
</dbReference>
<dbReference type="GO" id="GO:0005783">
    <property type="term" value="C:endoplasmic reticulum"/>
    <property type="evidence" value="ECO:0007669"/>
    <property type="project" value="TreeGrafter"/>
</dbReference>
<feature type="region of interest" description="Disordered" evidence="6">
    <location>
        <begin position="31"/>
        <end position="50"/>
    </location>
</feature>
<evidence type="ECO:0008006" key="10">
    <source>
        <dbReference type="Google" id="ProtNLM"/>
    </source>
</evidence>
<reference evidence="8" key="1">
    <citation type="submission" date="2022-11" db="UniProtKB">
        <authorList>
            <consortium name="EnsemblMetazoa"/>
        </authorList>
    </citation>
    <scope>IDENTIFICATION</scope>
</reference>
<feature type="transmembrane region" description="Helical" evidence="7">
    <location>
        <begin position="164"/>
        <end position="183"/>
    </location>
</feature>
<dbReference type="RefSeq" id="XP_038072757.1">
    <property type="nucleotide sequence ID" value="XM_038216829.1"/>
</dbReference>
<accession>A0A914BBE6</accession>
<keyword evidence="4 7" id="KW-0472">Membrane</keyword>
<dbReference type="EnsemblMetazoa" id="XM_038216829.1">
    <property type="protein sequence ID" value="XP_038072757.1"/>
    <property type="gene ID" value="LOC119741139"/>
</dbReference>
<dbReference type="Pfam" id="PF03062">
    <property type="entry name" value="MBOAT"/>
    <property type="match status" value="1"/>
</dbReference>
<evidence type="ECO:0000256" key="1">
    <source>
        <dbReference type="ARBA" id="ARBA00004141"/>
    </source>
</evidence>
<evidence type="ECO:0000256" key="5">
    <source>
        <dbReference type="ARBA" id="ARBA00038268"/>
    </source>
</evidence>
<dbReference type="Proteomes" id="UP000887568">
    <property type="component" value="Unplaced"/>
</dbReference>
<dbReference type="GO" id="GO:0016409">
    <property type="term" value="F:palmitoyltransferase activity"/>
    <property type="evidence" value="ECO:0007669"/>
    <property type="project" value="TreeGrafter"/>
</dbReference>
<comment type="subcellular location">
    <subcellularLocation>
        <location evidence="1">Membrane</location>
        <topology evidence="1">Multi-pass membrane protein</topology>
    </subcellularLocation>
</comment>
<evidence type="ECO:0000256" key="4">
    <source>
        <dbReference type="ARBA" id="ARBA00023136"/>
    </source>
</evidence>
<evidence type="ECO:0000313" key="9">
    <source>
        <dbReference type="Proteomes" id="UP000887568"/>
    </source>
</evidence>
<feature type="transmembrane region" description="Helical" evidence="7">
    <location>
        <begin position="474"/>
        <end position="495"/>
    </location>
</feature>
<feature type="transmembrane region" description="Helical" evidence="7">
    <location>
        <begin position="451"/>
        <end position="468"/>
    </location>
</feature>
<proteinExistence type="inferred from homology"/>